<evidence type="ECO:0000256" key="2">
    <source>
        <dbReference type="ARBA" id="ARBA00022679"/>
    </source>
</evidence>
<feature type="domain" description="tRNA/rRNA methyltransferase SpoU type" evidence="3">
    <location>
        <begin position="23"/>
        <end position="160"/>
    </location>
</feature>
<dbReference type="KEGG" id="mcos:GM418_14380"/>
<dbReference type="GO" id="GO:0032259">
    <property type="term" value="P:methylation"/>
    <property type="evidence" value="ECO:0007669"/>
    <property type="project" value="UniProtKB-KW"/>
</dbReference>
<protein>
    <recommendedName>
        <fullName evidence="3">tRNA/rRNA methyltransferase SpoU type domain-containing protein</fullName>
    </recommendedName>
</protein>
<evidence type="ECO:0000256" key="1">
    <source>
        <dbReference type="ARBA" id="ARBA00022603"/>
    </source>
</evidence>
<dbReference type="GO" id="GO:0008173">
    <property type="term" value="F:RNA methyltransferase activity"/>
    <property type="evidence" value="ECO:0007669"/>
    <property type="project" value="InterPro"/>
</dbReference>
<evidence type="ECO:0000313" key="4">
    <source>
        <dbReference type="EMBL" id="QGY44810.1"/>
    </source>
</evidence>
<proteinExistence type="predicted"/>
<sequence>MITNSVNFFKKQSVEPLSESYKLIVASWKISNPNNMGHIIRMGHNLGAERVLFIDDKIQKRESKIRKTAGFSFEQQSWEIINEEKFSSVISGGYRFVVLETCENSKNIYEVELPEKMILLGGNESHGLPENIINKSELQIYIPMPGGCKSMNISHALGVASFEWYRQTLRNNCFLPKL</sequence>
<dbReference type="PANTHER" id="PTHR46429:SF2">
    <property type="entry name" value="TRNA_RRNA METHYLTRANSFERASE"/>
    <property type="match status" value="1"/>
</dbReference>
<accession>A0A6I6JUQ7</accession>
<dbReference type="PANTHER" id="PTHR46429">
    <property type="entry name" value="23S RRNA (GUANOSINE-2'-O-)-METHYLTRANSFERASE RLMB"/>
    <property type="match status" value="1"/>
</dbReference>
<keyword evidence="2" id="KW-0808">Transferase</keyword>
<dbReference type="InterPro" id="IPR004441">
    <property type="entry name" value="rRNA_MeTrfase_TrmH"/>
</dbReference>
<dbReference type="AlphaFoldDB" id="A0A6I6JUQ7"/>
<dbReference type="RefSeq" id="WP_158867470.1">
    <property type="nucleotide sequence ID" value="NZ_CP046401.1"/>
</dbReference>
<dbReference type="EMBL" id="CP046401">
    <property type="protein sequence ID" value="QGY44810.1"/>
    <property type="molecule type" value="Genomic_DNA"/>
</dbReference>
<name>A0A6I6JUQ7_9BACT</name>
<dbReference type="Pfam" id="PF00588">
    <property type="entry name" value="SpoU_methylase"/>
    <property type="match status" value="1"/>
</dbReference>
<dbReference type="InterPro" id="IPR001537">
    <property type="entry name" value="SpoU_MeTrfase"/>
</dbReference>
<dbReference type="SUPFAM" id="SSF75217">
    <property type="entry name" value="alpha/beta knot"/>
    <property type="match status" value="1"/>
</dbReference>
<dbReference type="InterPro" id="IPR029028">
    <property type="entry name" value="Alpha/beta_knot_MTases"/>
</dbReference>
<dbReference type="GO" id="GO:0003723">
    <property type="term" value="F:RNA binding"/>
    <property type="evidence" value="ECO:0007669"/>
    <property type="project" value="InterPro"/>
</dbReference>
<organism evidence="4 5">
    <name type="scientific">Maribellus comscasis</name>
    <dbReference type="NCBI Taxonomy" id="2681766"/>
    <lineage>
        <taxon>Bacteria</taxon>
        <taxon>Pseudomonadati</taxon>
        <taxon>Bacteroidota</taxon>
        <taxon>Bacteroidia</taxon>
        <taxon>Marinilabiliales</taxon>
        <taxon>Prolixibacteraceae</taxon>
        <taxon>Maribellus</taxon>
    </lineage>
</organism>
<reference evidence="4 5" key="1">
    <citation type="submission" date="2019-11" db="EMBL/GenBank/DDBJ databases">
        <authorList>
            <person name="Zheng R.K."/>
            <person name="Sun C.M."/>
        </authorList>
    </citation>
    <scope>NUCLEOTIDE SEQUENCE [LARGE SCALE GENOMIC DNA]</scope>
    <source>
        <strain evidence="4 5">WC007</strain>
    </source>
</reference>
<dbReference type="Gene3D" id="3.40.1280.10">
    <property type="match status" value="1"/>
</dbReference>
<dbReference type="InterPro" id="IPR029026">
    <property type="entry name" value="tRNA_m1G_MTases_N"/>
</dbReference>
<evidence type="ECO:0000259" key="3">
    <source>
        <dbReference type="Pfam" id="PF00588"/>
    </source>
</evidence>
<gene>
    <name evidence="4" type="ORF">GM418_14380</name>
</gene>
<keyword evidence="5" id="KW-1185">Reference proteome</keyword>
<dbReference type="Proteomes" id="UP000428260">
    <property type="component" value="Chromosome"/>
</dbReference>
<keyword evidence="1" id="KW-0489">Methyltransferase</keyword>
<dbReference type="GO" id="GO:0006396">
    <property type="term" value="P:RNA processing"/>
    <property type="evidence" value="ECO:0007669"/>
    <property type="project" value="InterPro"/>
</dbReference>
<dbReference type="GO" id="GO:0005829">
    <property type="term" value="C:cytosol"/>
    <property type="evidence" value="ECO:0007669"/>
    <property type="project" value="TreeGrafter"/>
</dbReference>
<evidence type="ECO:0000313" key="5">
    <source>
        <dbReference type="Proteomes" id="UP000428260"/>
    </source>
</evidence>